<dbReference type="KEGG" id="cdo:CDOO_08475"/>
<dbReference type="AlphaFoldDB" id="A0A097IGL6"/>
<sequence>MILTVTPNPSIDATLHLSEDIELGGVNRAASATSIAGGKGVNVARVAHLAGHAVAALFPSSVSDQFLHLVAATGLPFDNLPVAGSIRVNTTLTEPGGRTTKINGPGPELSADQVTELLTRLVDRAAHADAVVLAGSLPPGVPETFYVDATAALQARFPDLIIAVDTSDNPLRALGKGFATAAPTIIKPNGFELGQLAGLDGASLETAAENGDFGPVLAAAARVVASGVREVLVTLGGAGALLVTAAGAWRATPPPVTVRSTVGAGDSSLAGYLLARIAGKEPPEALRSAVAYGTAAAGLPGTDLPSPAQLNIDGVSVSPLPLSPVKDI</sequence>
<gene>
    <name evidence="8" type="ORF">CDOO_08475</name>
</gene>
<dbReference type="NCBIfam" id="TIGR03168">
    <property type="entry name" value="1-PFK"/>
    <property type="match status" value="1"/>
</dbReference>
<dbReference type="eggNOG" id="COG1105">
    <property type="taxonomic scope" value="Bacteria"/>
</dbReference>
<protein>
    <submittedName>
        <fullName evidence="8">Phosphofructokinase</fullName>
    </submittedName>
</protein>
<dbReference type="SUPFAM" id="SSF53613">
    <property type="entry name" value="Ribokinase-like"/>
    <property type="match status" value="1"/>
</dbReference>
<dbReference type="GO" id="GO:0005524">
    <property type="term" value="F:ATP binding"/>
    <property type="evidence" value="ECO:0007669"/>
    <property type="project" value="UniProtKB-KW"/>
</dbReference>
<keyword evidence="3" id="KW-0547">Nucleotide-binding</keyword>
<accession>A0A097IGL6</accession>
<dbReference type="PANTHER" id="PTHR46566">
    <property type="entry name" value="1-PHOSPHOFRUCTOKINASE-RELATED"/>
    <property type="match status" value="1"/>
</dbReference>
<reference evidence="8 9" key="1">
    <citation type="submission" date="2013-09" db="EMBL/GenBank/DDBJ databases">
        <title>Complete genome sequence of Corynebacterium doosanense CAU 212(T) (=DSM 45436(T)), isolated from activated sludge.</title>
        <authorList>
            <person name="Schaffert L."/>
            <person name="Albersmeier A."/>
            <person name="Kalinowski J."/>
            <person name="Ruckert C."/>
        </authorList>
    </citation>
    <scope>NUCLEOTIDE SEQUENCE [LARGE SCALE GENOMIC DNA]</scope>
    <source>
        <strain evidence="8 9">CAU 212</strain>
    </source>
</reference>
<comment type="similarity">
    <text evidence="1">Belongs to the carbohydrate kinase PfkB family.</text>
</comment>
<evidence type="ECO:0000313" key="8">
    <source>
        <dbReference type="EMBL" id="AIT61286.1"/>
    </source>
</evidence>
<feature type="domain" description="Carbohydrate kinase PfkB" evidence="7">
    <location>
        <begin position="19"/>
        <end position="308"/>
    </location>
</feature>
<evidence type="ECO:0000256" key="2">
    <source>
        <dbReference type="ARBA" id="ARBA00022679"/>
    </source>
</evidence>
<dbReference type="InterPro" id="IPR029056">
    <property type="entry name" value="Ribokinase-like"/>
</dbReference>
<keyword evidence="5" id="KW-0067">ATP-binding</keyword>
<keyword evidence="2 6" id="KW-0808">Transferase</keyword>
<keyword evidence="9" id="KW-1185">Reference proteome</keyword>
<dbReference type="Proteomes" id="UP000029914">
    <property type="component" value="Chromosome"/>
</dbReference>
<evidence type="ECO:0000256" key="4">
    <source>
        <dbReference type="ARBA" id="ARBA00022777"/>
    </source>
</evidence>
<dbReference type="InterPro" id="IPR002173">
    <property type="entry name" value="Carboh/pur_kinase_PfkB_CS"/>
</dbReference>
<dbReference type="InterPro" id="IPR017583">
    <property type="entry name" value="Tagatose/fructose_Pkinase"/>
</dbReference>
<evidence type="ECO:0000256" key="3">
    <source>
        <dbReference type="ARBA" id="ARBA00022741"/>
    </source>
</evidence>
<proteinExistence type="inferred from homology"/>
<dbReference type="GO" id="GO:0008443">
    <property type="term" value="F:phosphofructokinase activity"/>
    <property type="evidence" value="ECO:0007669"/>
    <property type="project" value="TreeGrafter"/>
</dbReference>
<evidence type="ECO:0000256" key="1">
    <source>
        <dbReference type="ARBA" id="ARBA00010688"/>
    </source>
</evidence>
<dbReference type="HOGENOM" id="CLU_050013_0_0_11"/>
<dbReference type="CDD" id="cd01164">
    <property type="entry name" value="FruK_PfkB_like"/>
    <property type="match status" value="1"/>
</dbReference>
<dbReference type="PANTHER" id="PTHR46566:SF5">
    <property type="entry name" value="1-PHOSPHOFRUCTOKINASE"/>
    <property type="match status" value="1"/>
</dbReference>
<dbReference type="EMBL" id="CP006764">
    <property type="protein sequence ID" value="AIT61286.1"/>
    <property type="molecule type" value="Genomic_DNA"/>
</dbReference>
<dbReference type="OrthoDB" id="9801219at2"/>
<keyword evidence="4 8" id="KW-0418">Kinase</keyword>
<organism evidence="8 9">
    <name type="scientific">Corynebacterium doosanense CAU 212 = DSM 45436</name>
    <dbReference type="NCBI Taxonomy" id="558173"/>
    <lineage>
        <taxon>Bacteria</taxon>
        <taxon>Bacillati</taxon>
        <taxon>Actinomycetota</taxon>
        <taxon>Actinomycetes</taxon>
        <taxon>Mycobacteriales</taxon>
        <taxon>Corynebacteriaceae</taxon>
        <taxon>Corynebacterium</taxon>
    </lineage>
</organism>
<name>A0A097IGL6_9CORY</name>
<dbReference type="STRING" id="558173.CDOO_08475"/>
<dbReference type="PIRSF" id="PIRSF000535">
    <property type="entry name" value="1PFK/6PFK/LacC"/>
    <property type="match status" value="1"/>
</dbReference>
<dbReference type="RefSeq" id="WP_018021058.1">
    <property type="nucleotide sequence ID" value="NZ_AQUX01000001.1"/>
</dbReference>
<dbReference type="InterPro" id="IPR011611">
    <property type="entry name" value="PfkB_dom"/>
</dbReference>
<dbReference type="PROSITE" id="PS00584">
    <property type="entry name" value="PFKB_KINASES_2"/>
    <property type="match status" value="1"/>
</dbReference>
<evidence type="ECO:0000256" key="5">
    <source>
        <dbReference type="ARBA" id="ARBA00022840"/>
    </source>
</evidence>
<dbReference type="GO" id="GO:0005829">
    <property type="term" value="C:cytosol"/>
    <property type="evidence" value="ECO:0007669"/>
    <property type="project" value="TreeGrafter"/>
</dbReference>
<evidence type="ECO:0000313" key="9">
    <source>
        <dbReference type="Proteomes" id="UP000029914"/>
    </source>
</evidence>
<dbReference type="Pfam" id="PF00294">
    <property type="entry name" value="PfkB"/>
    <property type="match status" value="1"/>
</dbReference>
<dbReference type="Gene3D" id="3.40.1190.20">
    <property type="match status" value="1"/>
</dbReference>
<evidence type="ECO:0000259" key="7">
    <source>
        <dbReference type="Pfam" id="PF00294"/>
    </source>
</evidence>
<evidence type="ECO:0000256" key="6">
    <source>
        <dbReference type="PIRNR" id="PIRNR000535"/>
    </source>
</evidence>